<dbReference type="GO" id="GO:0016491">
    <property type="term" value="F:oxidoreductase activity"/>
    <property type="evidence" value="ECO:0007669"/>
    <property type="project" value="UniProtKB-KW"/>
</dbReference>
<proteinExistence type="inferred from homology"/>
<evidence type="ECO:0000313" key="5">
    <source>
        <dbReference type="Proteomes" id="UP000447873"/>
    </source>
</evidence>
<dbReference type="NCBIfam" id="NF041278">
    <property type="entry name" value="CmcJ_NvfI_EfuI"/>
    <property type="match status" value="1"/>
</dbReference>
<feature type="region of interest" description="Disordered" evidence="3">
    <location>
        <begin position="274"/>
        <end position="296"/>
    </location>
</feature>
<protein>
    <submittedName>
        <fullName evidence="4">Uncharacterized protein</fullName>
    </submittedName>
</protein>
<dbReference type="PANTHER" id="PTHR34598">
    <property type="entry name" value="BLL6449 PROTEIN"/>
    <property type="match status" value="1"/>
</dbReference>
<comment type="similarity">
    <text evidence="2">Belongs to the asaB hydroxylase/desaturase family.</text>
</comment>
<comment type="caution">
    <text evidence="4">The sequence shown here is derived from an EMBL/GenBank/DDBJ whole genome shotgun (WGS) entry which is preliminary data.</text>
</comment>
<dbReference type="InterPro" id="IPR044053">
    <property type="entry name" value="AsaB-like"/>
</dbReference>
<reference evidence="4 5" key="1">
    <citation type="submission" date="2018-12" db="EMBL/GenBank/DDBJ databases">
        <title>Venturia inaequalis Genome Resource.</title>
        <authorList>
            <person name="Lichtner F.J."/>
        </authorList>
    </citation>
    <scope>NUCLEOTIDE SEQUENCE [LARGE SCALE GENOMIC DNA]</scope>
    <source>
        <strain evidence="4 5">120213</strain>
    </source>
</reference>
<organism evidence="4 5">
    <name type="scientific">Venturia inaequalis</name>
    <name type="common">Apple scab fungus</name>
    <dbReference type="NCBI Taxonomy" id="5025"/>
    <lineage>
        <taxon>Eukaryota</taxon>
        <taxon>Fungi</taxon>
        <taxon>Dikarya</taxon>
        <taxon>Ascomycota</taxon>
        <taxon>Pezizomycotina</taxon>
        <taxon>Dothideomycetes</taxon>
        <taxon>Pleosporomycetidae</taxon>
        <taxon>Venturiales</taxon>
        <taxon>Venturiaceae</taxon>
        <taxon>Venturia</taxon>
    </lineage>
</organism>
<gene>
    <name evidence="4" type="ORF">EG328_009464</name>
</gene>
<accession>A0A8H3V9K1</accession>
<dbReference type="Proteomes" id="UP000447873">
    <property type="component" value="Unassembled WGS sequence"/>
</dbReference>
<evidence type="ECO:0000313" key="4">
    <source>
        <dbReference type="EMBL" id="KAE9983850.1"/>
    </source>
</evidence>
<dbReference type="EMBL" id="WNWS01000057">
    <property type="protein sequence ID" value="KAE9983850.1"/>
    <property type="molecule type" value="Genomic_DNA"/>
</dbReference>
<dbReference type="AlphaFoldDB" id="A0A8H3V9K1"/>
<dbReference type="PANTHER" id="PTHR34598:SF3">
    <property type="entry name" value="OXIDOREDUCTASE AN1597"/>
    <property type="match status" value="1"/>
</dbReference>
<evidence type="ECO:0000256" key="1">
    <source>
        <dbReference type="ARBA" id="ARBA00023002"/>
    </source>
</evidence>
<evidence type="ECO:0000256" key="2">
    <source>
        <dbReference type="ARBA" id="ARBA00023604"/>
    </source>
</evidence>
<feature type="compositionally biased region" description="Low complexity" evidence="3">
    <location>
        <begin position="1"/>
        <end position="11"/>
    </location>
</feature>
<evidence type="ECO:0000256" key="3">
    <source>
        <dbReference type="SAM" id="MobiDB-lite"/>
    </source>
</evidence>
<sequence length="307" mass="34814">MTTTTTTTTATWPNNLAAAPDSEHQQLQDFVLPSGSVESTLAFFTQPPNGEQGFKHNGDWKGKFPIGLPEMNFTLVKHKIMMNDFRQHDDDFRLAKNGIRVPSGIQTRLTEGDYNQTGFDNILLKESTQLLDDLLKAEGLSGEAIHAYDWTFRAPNSHRHPEFNVHVDHNESTMRQTVDKWLADKAETFEGKRIRIYNIWQPLGRALYSNPLALCDPLTIKTKDLVDVEIRYPGVTWSSVGMAHTKDQTWYHVPGMRPDERLVFLSYDTSESKESTLRVPHSSFHDPRTQPGAPPRVSVETRVLVVG</sequence>
<keyword evidence="1" id="KW-0560">Oxidoreductase</keyword>
<feature type="region of interest" description="Disordered" evidence="3">
    <location>
        <begin position="1"/>
        <end position="23"/>
    </location>
</feature>
<name>A0A8H3V9K1_VENIN</name>